<protein>
    <recommendedName>
        <fullName evidence="3">Phage shock protein B</fullName>
    </recommendedName>
</protein>
<dbReference type="RefSeq" id="WP_162799702.1">
    <property type="nucleotide sequence ID" value="NZ_JBHSJF010000002.1"/>
</dbReference>
<dbReference type="EMBL" id="JBHSJF010000002">
    <property type="protein sequence ID" value="MFC5066932.1"/>
    <property type="molecule type" value="Genomic_DNA"/>
</dbReference>
<gene>
    <name evidence="1" type="ORF">ACFPFW_02770</name>
</gene>
<evidence type="ECO:0000313" key="1">
    <source>
        <dbReference type="EMBL" id="MFC5066932.1"/>
    </source>
</evidence>
<name>A0ABV9YYN4_9HYPH</name>
<evidence type="ECO:0008006" key="3">
    <source>
        <dbReference type="Google" id="ProtNLM"/>
    </source>
</evidence>
<accession>A0ABV9YYN4</accession>
<evidence type="ECO:0000313" key="2">
    <source>
        <dbReference type="Proteomes" id="UP001595796"/>
    </source>
</evidence>
<dbReference type="Proteomes" id="UP001595796">
    <property type="component" value="Unassembled WGS sequence"/>
</dbReference>
<proteinExistence type="predicted"/>
<keyword evidence="2" id="KW-1185">Reference proteome</keyword>
<sequence length="56" mass="6273">MIPALLSSVVIMFLYWRESRPKPGVPVPGSAEDLEDELVDLNARLDAIQRHLTQKG</sequence>
<organism evidence="1 2">
    <name type="scientific">Flaviflagellibacter deserti</name>
    <dbReference type="NCBI Taxonomy" id="2267266"/>
    <lineage>
        <taxon>Bacteria</taxon>
        <taxon>Pseudomonadati</taxon>
        <taxon>Pseudomonadota</taxon>
        <taxon>Alphaproteobacteria</taxon>
        <taxon>Hyphomicrobiales</taxon>
        <taxon>Flaviflagellibacter</taxon>
    </lineage>
</organism>
<reference evidence="2" key="1">
    <citation type="journal article" date="2019" name="Int. J. Syst. Evol. Microbiol.">
        <title>The Global Catalogue of Microorganisms (GCM) 10K type strain sequencing project: providing services to taxonomists for standard genome sequencing and annotation.</title>
        <authorList>
            <consortium name="The Broad Institute Genomics Platform"/>
            <consortium name="The Broad Institute Genome Sequencing Center for Infectious Disease"/>
            <person name="Wu L."/>
            <person name="Ma J."/>
        </authorList>
    </citation>
    <scope>NUCLEOTIDE SEQUENCE [LARGE SCALE GENOMIC DNA]</scope>
    <source>
        <strain evidence="2">CGMCC 1.16444</strain>
    </source>
</reference>
<comment type="caution">
    <text evidence="1">The sequence shown here is derived from an EMBL/GenBank/DDBJ whole genome shotgun (WGS) entry which is preliminary data.</text>
</comment>